<dbReference type="EMBL" id="AWQQ01000160">
    <property type="protein sequence ID" value="PHJ36682.1"/>
    <property type="molecule type" value="Genomic_DNA"/>
</dbReference>
<sequence>MEMMRSKIEEIPVRAIQGNNVLAISVGSRELERCEKALREYGLINRGSLYGRAFCQFG</sequence>
<gene>
    <name evidence="1" type="ORF">P378_20850</name>
</gene>
<accession>A0A2C6MAQ6</accession>
<keyword evidence="2" id="KW-1185">Reference proteome</keyword>
<evidence type="ECO:0000313" key="1">
    <source>
        <dbReference type="EMBL" id="PHJ36682.1"/>
    </source>
</evidence>
<name>A0A2C6MAQ6_9FIRM</name>
<evidence type="ECO:0000313" key="2">
    <source>
        <dbReference type="Proteomes" id="UP000222564"/>
    </source>
</evidence>
<dbReference type="Proteomes" id="UP000222564">
    <property type="component" value="Unassembled WGS sequence"/>
</dbReference>
<reference evidence="1 2" key="1">
    <citation type="submission" date="2013-09" db="EMBL/GenBank/DDBJ databases">
        <title>Biodegradation of hydrocarbons in the deep terrestrial subsurface : characterization of a microbial consortium composed of two Desulfotomaculum species originating from a deep geological formation.</title>
        <authorList>
            <person name="Aullo T."/>
            <person name="Berlendis S."/>
            <person name="Lascourreges J.-F."/>
            <person name="Dessort D."/>
            <person name="Saint-Laurent S."/>
            <person name="Schraauwers B."/>
            <person name="Mas J."/>
            <person name="Magot M."/>
            <person name="Ranchou-Peyruse A."/>
        </authorList>
    </citation>
    <scope>NUCLEOTIDE SEQUENCE [LARGE SCALE GENOMIC DNA]</scope>
    <source>
        <strain evidence="1 2">Bs107</strain>
    </source>
</reference>
<protein>
    <submittedName>
        <fullName evidence="1">Uncharacterized protein</fullName>
    </submittedName>
</protein>
<proteinExistence type="predicted"/>
<organism evidence="1 2">
    <name type="scientific">Desulforamulus profundi</name>
    <dbReference type="NCBI Taxonomy" id="1383067"/>
    <lineage>
        <taxon>Bacteria</taxon>
        <taxon>Bacillati</taxon>
        <taxon>Bacillota</taxon>
        <taxon>Clostridia</taxon>
        <taxon>Eubacteriales</taxon>
        <taxon>Peptococcaceae</taxon>
        <taxon>Desulforamulus</taxon>
    </lineage>
</organism>
<comment type="caution">
    <text evidence="1">The sequence shown here is derived from an EMBL/GenBank/DDBJ whole genome shotgun (WGS) entry which is preliminary data.</text>
</comment>
<dbReference type="AlphaFoldDB" id="A0A2C6MAQ6"/>
<dbReference type="RefSeq" id="WP_180261185.1">
    <property type="nucleotide sequence ID" value="NZ_AWQQ01000160.1"/>
</dbReference>